<evidence type="ECO:0000313" key="3">
    <source>
        <dbReference type="Proteomes" id="UP000221734"/>
    </source>
</evidence>
<gene>
    <name evidence="2" type="ORF">KSMBR1_2346</name>
</gene>
<sequence>MPIINTLEIYEDLKSQFKEDEARTLTKALEKSLEEYQRKQESFLATKDDIAKLREELKDDIISLSLITKNDIANLRSELKDDIANLRSELKDDITKFQIETKNDMTKLRES</sequence>
<dbReference type="Gene3D" id="1.20.5.170">
    <property type="match status" value="1"/>
</dbReference>
<evidence type="ECO:0000313" key="2">
    <source>
        <dbReference type="EMBL" id="SOH04841.1"/>
    </source>
</evidence>
<dbReference type="KEGG" id="kst:KSMBR1_2346"/>
<protein>
    <submittedName>
        <fullName evidence="2">Uncharacterized protein</fullName>
    </submittedName>
</protein>
<organism evidence="2 3">
    <name type="scientific">Kuenenia stuttgartiensis</name>
    <dbReference type="NCBI Taxonomy" id="174633"/>
    <lineage>
        <taxon>Bacteria</taxon>
        <taxon>Pseudomonadati</taxon>
        <taxon>Planctomycetota</taxon>
        <taxon>Candidatus Brocadiia</taxon>
        <taxon>Candidatus Brocadiales</taxon>
        <taxon>Candidatus Brocadiaceae</taxon>
        <taxon>Candidatus Kuenenia</taxon>
    </lineage>
</organism>
<dbReference type="EMBL" id="LT934425">
    <property type="protein sequence ID" value="SOH04841.1"/>
    <property type="molecule type" value="Genomic_DNA"/>
</dbReference>
<reference evidence="3" key="1">
    <citation type="submission" date="2017-10" db="EMBL/GenBank/DDBJ databases">
        <authorList>
            <person name="Frank J."/>
        </authorList>
    </citation>
    <scope>NUCLEOTIDE SEQUENCE [LARGE SCALE GENOMIC DNA]</scope>
</reference>
<proteinExistence type="predicted"/>
<accession>A0A2C9CGM8</accession>
<dbReference type="OrthoDB" id="5073812at2"/>
<dbReference type="AlphaFoldDB" id="A0A2C9CGM8"/>
<evidence type="ECO:0000256" key="1">
    <source>
        <dbReference type="SAM" id="Coils"/>
    </source>
</evidence>
<dbReference type="Proteomes" id="UP000221734">
    <property type="component" value="Chromosome Kuenenia_stuttgartiensis_MBR1"/>
</dbReference>
<feature type="coiled-coil region" evidence="1">
    <location>
        <begin position="69"/>
        <end position="96"/>
    </location>
</feature>
<keyword evidence="3" id="KW-1185">Reference proteome</keyword>
<name>A0A2C9CGM8_KUEST</name>
<dbReference type="RefSeq" id="WP_099325507.1">
    <property type="nucleotide sequence ID" value="NZ_LT934425.1"/>
</dbReference>
<keyword evidence="1" id="KW-0175">Coiled coil</keyword>